<reference evidence="4 5" key="1">
    <citation type="submission" date="2013-03" db="EMBL/GenBank/DDBJ databases">
        <title>The Genome Sequence of Enterococcus columbae ATCC_51263 (PacBio/Illumina hybrid assembly).</title>
        <authorList>
            <consortium name="The Broad Institute Genomics Platform"/>
            <consortium name="The Broad Institute Genome Sequencing Center for Infectious Disease"/>
            <person name="Earl A."/>
            <person name="Russ C."/>
            <person name="Gilmore M."/>
            <person name="Surin D."/>
            <person name="Walker B."/>
            <person name="Young S."/>
            <person name="Zeng Q."/>
            <person name="Gargeya S."/>
            <person name="Fitzgerald M."/>
            <person name="Haas B."/>
            <person name="Abouelleil A."/>
            <person name="Allen A.W."/>
            <person name="Alvarado L."/>
            <person name="Arachchi H.M."/>
            <person name="Berlin A.M."/>
            <person name="Chapman S.B."/>
            <person name="Gainer-Dewar J."/>
            <person name="Goldberg J."/>
            <person name="Griggs A."/>
            <person name="Gujja S."/>
            <person name="Hansen M."/>
            <person name="Howarth C."/>
            <person name="Imamovic A."/>
            <person name="Ireland A."/>
            <person name="Larimer J."/>
            <person name="McCowan C."/>
            <person name="Murphy C."/>
            <person name="Pearson M."/>
            <person name="Poon T.W."/>
            <person name="Priest M."/>
            <person name="Roberts A."/>
            <person name="Saif S."/>
            <person name="Shea T."/>
            <person name="Sisk P."/>
            <person name="Sykes S."/>
            <person name="Wortman J."/>
            <person name="Nusbaum C."/>
            <person name="Birren B."/>
        </authorList>
    </citation>
    <scope>NUCLEOTIDE SEQUENCE [LARGE SCALE GENOMIC DNA]</scope>
    <source>
        <strain evidence="4 5">ATCC 51263</strain>
    </source>
</reference>
<proteinExistence type="inferred from homology"/>
<dbReference type="PIRSF" id="PIRSF006305">
    <property type="entry name" value="Maf"/>
    <property type="match status" value="1"/>
</dbReference>
<dbReference type="PANTHER" id="PTHR43213">
    <property type="entry name" value="BIFUNCTIONAL DTTP/UTP PYROPHOSPHATASE/METHYLTRANSFERASE PROTEIN-RELATED"/>
    <property type="match status" value="1"/>
</dbReference>
<dbReference type="SUPFAM" id="SSF52972">
    <property type="entry name" value="ITPase-like"/>
    <property type="match status" value="1"/>
</dbReference>
<gene>
    <name evidence="4" type="ORF">I568_02105</name>
</gene>
<comment type="caution">
    <text evidence="4">The sequence shown here is derived from an EMBL/GenBank/DDBJ whole genome shotgun (WGS) entry which is preliminary data.</text>
</comment>
<dbReference type="GO" id="GO:0036221">
    <property type="term" value="F:UTP diphosphatase activity"/>
    <property type="evidence" value="ECO:0007669"/>
    <property type="project" value="RHEA"/>
</dbReference>
<dbReference type="OrthoDB" id="9807767at2"/>
<comment type="subcellular location">
    <subcellularLocation>
        <location evidence="3">Cytoplasm</location>
    </subcellularLocation>
</comment>
<feature type="active site" description="Proton acceptor" evidence="3">
    <location>
        <position position="68"/>
    </location>
</feature>
<feature type="site" description="Important for substrate specificity" evidence="3">
    <location>
        <position position="11"/>
    </location>
</feature>
<evidence type="ECO:0000313" key="5">
    <source>
        <dbReference type="Proteomes" id="UP000014113"/>
    </source>
</evidence>
<protein>
    <recommendedName>
        <fullName evidence="3">dTTP/UTP pyrophosphatase</fullName>
        <shortName evidence="3">dTTPase/UTPase</shortName>
        <ecNumber evidence="3">3.6.1.9</ecNumber>
    </recommendedName>
    <alternativeName>
        <fullName evidence="3">Nucleoside triphosphate pyrophosphatase</fullName>
    </alternativeName>
    <alternativeName>
        <fullName evidence="3">Nucleotide pyrophosphatase</fullName>
        <shortName evidence="3">Nucleotide PPase</shortName>
    </alternativeName>
</protein>
<comment type="similarity">
    <text evidence="3">Belongs to the Maf family. YhdE subfamily.</text>
</comment>
<name>S1MUC8_9ENTE</name>
<keyword evidence="5" id="KW-1185">Reference proteome</keyword>
<dbReference type="PANTHER" id="PTHR43213:SF5">
    <property type="entry name" value="BIFUNCTIONAL DTTP_UTP PYROPHOSPHATASE_METHYLTRANSFERASE PROTEIN-RELATED"/>
    <property type="match status" value="1"/>
</dbReference>
<sequence>MEIILASQSPRRQALLKLVLSSFRVEVAAIDETALKDEAPLAYVKRMAYEKAAKIAQLHPQALVIGSDTSVVIGQQILGKPDNRQAAKAMLQQLSQASHKVHTAVCLIQSGEAKTFVSSATVTFSKLTDQEIEDYLDLNEYQDKAGAYGIQGAAAKFIEKIDGDYYAIVGLPVNKLYQELKSIIHS</sequence>
<dbReference type="EC" id="3.6.1.9" evidence="3"/>
<dbReference type="STRING" id="1121865.OMW_01490"/>
<comment type="cofactor">
    <cofactor evidence="1 3">
        <name>a divalent metal cation</name>
        <dbReference type="ChEBI" id="CHEBI:60240"/>
    </cofactor>
</comment>
<dbReference type="eggNOG" id="COG0424">
    <property type="taxonomic scope" value="Bacteria"/>
</dbReference>
<dbReference type="EMBL" id="ASWJ01000009">
    <property type="protein sequence ID" value="EOW80402.1"/>
    <property type="molecule type" value="Genomic_DNA"/>
</dbReference>
<dbReference type="HAMAP" id="MF_00528">
    <property type="entry name" value="Maf"/>
    <property type="match status" value="1"/>
</dbReference>
<keyword evidence="3" id="KW-0963">Cytoplasm</keyword>
<dbReference type="GO" id="GO:0036218">
    <property type="term" value="F:dTTP diphosphatase activity"/>
    <property type="evidence" value="ECO:0007669"/>
    <property type="project" value="RHEA"/>
</dbReference>
<dbReference type="NCBIfam" id="TIGR00172">
    <property type="entry name" value="maf"/>
    <property type="match status" value="1"/>
</dbReference>
<dbReference type="GO" id="GO:0005737">
    <property type="term" value="C:cytoplasm"/>
    <property type="evidence" value="ECO:0007669"/>
    <property type="project" value="UniProtKB-SubCell"/>
</dbReference>
<keyword evidence="2 3" id="KW-0378">Hydrolase</keyword>
<evidence type="ECO:0000313" key="4">
    <source>
        <dbReference type="EMBL" id="EOW80402.1"/>
    </source>
</evidence>
<dbReference type="GO" id="GO:0009117">
    <property type="term" value="P:nucleotide metabolic process"/>
    <property type="evidence" value="ECO:0007669"/>
    <property type="project" value="UniProtKB-KW"/>
</dbReference>
<comment type="function">
    <text evidence="3">Nucleoside triphosphate pyrophosphatase that hydrolyzes dTTP and UTP. May have a dual role in cell division arrest and in preventing the incorporation of modified nucleotides into cellular nucleic acids.</text>
</comment>
<dbReference type="InterPro" id="IPR003697">
    <property type="entry name" value="Maf-like"/>
</dbReference>
<evidence type="ECO:0000256" key="2">
    <source>
        <dbReference type="ARBA" id="ARBA00022801"/>
    </source>
</evidence>
<dbReference type="Pfam" id="PF02545">
    <property type="entry name" value="Maf"/>
    <property type="match status" value="1"/>
</dbReference>
<feature type="site" description="Important for substrate specificity" evidence="3">
    <location>
        <position position="69"/>
    </location>
</feature>
<comment type="catalytic activity">
    <reaction evidence="3">
        <text>UTP + H2O = UMP + diphosphate + H(+)</text>
        <dbReference type="Rhea" id="RHEA:29395"/>
        <dbReference type="ChEBI" id="CHEBI:15377"/>
        <dbReference type="ChEBI" id="CHEBI:15378"/>
        <dbReference type="ChEBI" id="CHEBI:33019"/>
        <dbReference type="ChEBI" id="CHEBI:46398"/>
        <dbReference type="ChEBI" id="CHEBI:57865"/>
        <dbReference type="EC" id="3.6.1.9"/>
    </reaction>
</comment>
<dbReference type="CDD" id="cd00555">
    <property type="entry name" value="Maf"/>
    <property type="match status" value="1"/>
</dbReference>
<evidence type="ECO:0000256" key="3">
    <source>
        <dbReference type="HAMAP-Rule" id="MF_00528"/>
    </source>
</evidence>
<dbReference type="RefSeq" id="WP_016183627.1">
    <property type="nucleotide sequence ID" value="NZ_JXKI01000013.1"/>
</dbReference>
<dbReference type="AlphaFoldDB" id="S1MUC8"/>
<accession>S1MUC8</accession>
<feature type="site" description="Important for substrate specificity" evidence="3">
    <location>
        <position position="151"/>
    </location>
</feature>
<comment type="catalytic activity">
    <reaction evidence="3">
        <text>dTTP + H2O = dTMP + diphosphate + H(+)</text>
        <dbReference type="Rhea" id="RHEA:28534"/>
        <dbReference type="ChEBI" id="CHEBI:15377"/>
        <dbReference type="ChEBI" id="CHEBI:15378"/>
        <dbReference type="ChEBI" id="CHEBI:33019"/>
        <dbReference type="ChEBI" id="CHEBI:37568"/>
        <dbReference type="ChEBI" id="CHEBI:63528"/>
        <dbReference type="EC" id="3.6.1.9"/>
    </reaction>
</comment>
<dbReference type="PATRIC" id="fig|1121865.3.peg.1451"/>
<comment type="caution">
    <text evidence="3">Lacks conserved residue(s) required for the propagation of feature annotation.</text>
</comment>
<dbReference type="Gene3D" id="3.90.950.10">
    <property type="match status" value="1"/>
</dbReference>
<dbReference type="InterPro" id="IPR029001">
    <property type="entry name" value="ITPase-like_fam"/>
</dbReference>
<dbReference type="Proteomes" id="UP000014113">
    <property type="component" value="Unassembled WGS sequence"/>
</dbReference>
<evidence type="ECO:0000256" key="1">
    <source>
        <dbReference type="ARBA" id="ARBA00001968"/>
    </source>
</evidence>
<keyword evidence="3" id="KW-0546">Nucleotide metabolism</keyword>
<organism evidence="4 5">
    <name type="scientific">Enterococcus columbae DSM 7374 = ATCC 51263</name>
    <dbReference type="NCBI Taxonomy" id="1121865"/>
    <lineage>
        <taxon>Bacteria</taxon>
        <taxon>Bacillati</taxon>
        <taxon>Bacillota</taxon>
        <taxon>Bacilli</taxon>
        <taxon>Lactobacillales</taxon>
        <taxon>Enterococcaceae</taxon>
        <taxon>Enterococcus</taxon>
    </lineage>
</organism>